<keyword evidence="7 15" id="KW-0808">Transferase</keyword>
<feature type="transmembrane region" description="Helical" evidence="16">
    <location>
        <begin position="207"/>
        <end position="225"/>
    </location>
</feature>
<feature type="transmembrane region" description="Helical" evidence="16">
    <location>
        <begin position="20"/>
        <end position="40"/>
    </location>
</feature>
<keyword evidence="12" id="KW-0594">Phospholipid biosynthesis</keyword>
<evidence type="ECO:0000256" key="3">
    <source>
        <dbReference type="ARBA" id="ARBA00010441"/>
    </source>
</evidence>
<sequence>MPRSPRIRRRGARLTILHLLPNLVTIGAICAGLTALRLAVQGRFEAAVMMILLAALLDGLDGPLARLLKSESAIGAELDSLADFVNFGVVPGFLLYQWSLDNTSRLSWIAVLIFAVCAVLRLARFNVTAREELPDKRPKPGTFTGVPAPGGALLALAPFALVQNFPGLPMPAGAVALWLVVVGFLMISRLPTPSLKSVRIPRENVRYLIVGLVAFAAIAATWPWIVMSIAQMGYIVLIALSARHHAKVEVVDED</sequence>
<feature type="transmembrane region" description="Helical" evidence="16">
    <location>
        <begin position="106"/>
        <end position="123"/>
    </location>
</feature>
<reference evidence="18" key="1">
    <citation type="submission" date="2016-11" db="EMBL/GenBank/DDBJ databases">
        <authorList>
            <person name="Varghese N."/>
            <person name="Submissions S."/>
        </authorList>
    </citation>
    <scope>NUCLEOTIDE SEQUENCE [LARGE SCALE GENOMIC DNA]</scope>
    <source>
        <strain evidence="18">DSM 29440</strain>
    </source>
</reference>
<dbReference type="PANTHER" id="PTHR14269">
    <property type="entry name" value="CDP-DIACYLGLYCEROL--GLYCEROL-3-PHOSPHATE 3-PHOSPHATIDYLTRANSFERASE-RELATED"/>
    <property type="match status" value="1"/>
</dbReference>
<dbReference type="NCBIfam" id="TIGR00473">
    <property type="entry name" value="pssA"/>
    <property type="match status" value="1"/>
</dbReference>
<dbReference type="GO" id="GO:0003882">
    <property type="term" value="F:CDP-diacylglycerol-serine O-phosphatidyltransferase activity"/>
    <property type="evidence" value="ECO:0007669"/>
    <property type="project" value="UniProtKB-EC"/>
</dbReference>
<evidence type="ECO:0000313" key="18">
    <source>
        <dbReference type="Proteomes" id="UP000184932"/>
    </source>
</evidence>
<protein>
    <recommendedName>
        <fullName evidence="5">CDP-diacylglycerol--serine O-phosphatidyltransferase</fullName>
        <ecNumber evidence="4">2.7.8.8</ecNumber>
    </recommendedName>
    <alternativeName>
        <fullName evidence="14">Phosphatidylserine synthase</fullName>
    </alternativeName>
</protein>
<dbReference type="GO" id="GO:0016020">
    <property type="term" value="C:membrane"/>
    <property type="evidence" value="ECO:0007669"/>
    <property type="project" value="InterPro"/>
</dbReference>
<dbReference type="InterPro" id="IPR048254">
    <property type="entry name" value="CDP_ALCOHOL_P_TRANSF_CS"/>
</dbReference>
<dbReference type="InterPro" id="IPR043130">
    <property type="entry name" value="CDP-OH_PTrfase_TM_dom"/>
</dbReference>
<dbReference type="STRING" id="1217970.SAMN05444002_0791"/>
<comment type="subcellular location">
    <subcellularLocation>
        <location evidence="2">Endomembrane system</location>
        <topology evidence="2">Multi-pass membrane protein</topology>
    </subcellularLocation>
</comment>
<comment type="similarity">
    <text evidence="3 15">Belongs to the CDP-alcohol phosphatidyltransferase class-I family.</text>
</comment>
<keyword evidence="8 16" id="KW-0812">Transmembrane</keyword>
<dbReference type="AlphaFoldDB" id="A0A1N6EHR0"/>
<comment type="catalytic activity">
    <reaction evidence="1">
        <text>a CDP-1,2-diacyl-sn-glycerol + L-serine = a 1,2-diacyl-sn-glycero-3-phospho-L-serine + CMP + H(+)</text>
        <dbReference type="Rhea" id="RHEA:16913"/>
        <dbReference type="ChEBI" id="CHEBI:15378"/>
        <dbReference type="ChEBI" id="CHEBI:33384"/>
        <dbReference type="ChEBI" id="CHEBI:57262"/>
        <dbReference type="ChEBI" id="CHEBI:58332"/>
        <dbReference type="ChEBI" id="CHEBI:60377"/>
        <dbReference type="EC" id="2.7.8.8"/>
    </reaction>
</comment>
<evidence type="ECO:0000256" key="14">
    <source>
        <dbReference type="ARBA" id="ARBA00032361"/>
    </source>
</evidence>
<accession>A0A1N6EHR0</accession>
<evidence type="ECO:0000256" key="16">
    <source>
        <dbReference type="SAM" id="Phobius"/>
    </source>
</evidence>
<evidence type="ECO:0000256" key="4">
    <source>
        <dbReference type="ARBA" id="ARBA00013174"/>
    </source>
</evidence>
<keyword evidence="10" id="KW-0443">Lipid metabolism</keyword>
<dbReference type="EMBL" id="FSRL01000001">
    <property type="protein sequence ID" value="SIN82487.1"/>
    <property type="molecule type" value="Genomic_DNA"/>
</dbReference>
<gene>
    <name evidence="17" type="ORF">SAMN05444002_0791</name>
</gene>
<keyword evidence="18" id="KW-1185">Reference proteome</keyword>
<proteinExistence type="inferred from homology"/>
<evidence type="ECO:0000256" key="2">
    <source>
        <dbReference type="ARBA" id="ARBA00004127"/>
    </source>
</evidence>
<evidence type="ECO:0000256" key="15">
    <source>
        <dbReference type="RuleBase" id="RU003750"/>
    </source>
</evidence>
<evidence type="ECO:0000256" key="12">
    <source>
        <dbReference type="ARBA" id="ARBA00023209"/>
    </source>
</evidence>
<keyword evidence="9 16" id="KW-1133">Transmembrane helix</keyword>
<dbReference type="InterPro" id="IPR000462">
    <property type="entry name" value="CDP-OH_P_trans"/>
</dbReference>
<dbReference type="InterPro" id="IPR050324">
    <property type="entry name" value="CDP-alcohol_PTase-I"/>
</dbReference>
<evidence type="ECO:0000256" key="10">
    <source>
        <dbReference type="ARBA" id="ARBA00023098"/>
    </source>
</evidence>
<evidence type="ECO:0000256" key="11">
    <source>
        <dbReference type="ARBA" id="ARBA00023136"/>
    </source>
</evidence>
<evidence type="ECO:0000313" key="17">
    <source>
        <dbReference type="EMBL" id="SIN82487.1"/>
    </source>
</evidence>
<dbReference type="OrthoDB" id="9777147at2"/>
<dbReference type="RefSeq" id="WP_074254931.1">
    <property type="nucleotide sequence ID" value="NZ_FSRL01000001.1"/>
</dbReference>
<dbReference type="GO" id="GO:0008654">
    <property type="term" value="P:phospholipid biosynthetic process"/>
    <property type="evidence" value="ECO:0007669"/>
    <property type="project" value="UniProtKB-KW"/>
</dbReference>
<evidence type="ECO:0000256" key="5">
    <source>
        <dbReference type="ARBA" id="ARBA00017171"/>
    </source>
</evidence>
<evidence type="ECO:0000256" key="8">
    <source>
        <dbReference type="ARBA" id="ARBA00022692"/>
    </source>
</evidence>
<dbReference type="Proteomes" id="UP000184932">
    <property type="component" value="Unassembled WGS sequence"/>
</dbReference>
<keyword evidence="13" id="KW-1208">Phospholipid metabolism</keyword>
<evidence type="ECO:0000256" key="6">
    <source>
        <dbReference type="ARBA" id="ARBA00022516"/>
    </source>
</evidence>
<keyword evidence="6" id="KW-0444">Lipid biosynthesis</keyword>
<evidence type="ECO:0000256" key="9">
    <source>
        <dbReference type="ARBA" id="ARBA00022989"/>
    </source>
</evidence>
<organism evidence="17 18">
    <name type="scientific">Vannielia litorea</name>
    <dbReference type="NCBI Taxonomy" id="1217970"/>
    <lineage>
        <taxon>Bacteria</taxon>
        <taxon>Pseudomonadati</taxon>
        <taxon>Pseudomonadota</taxon>
        <taxon>Alphaproteobacteria</taxon>
        <taxon>Rhodobacterales</taxon>
        <taxon>Paracoccaceae</taxon>
        <taxon>Vannielia</taxon>
    </lineage>
</organism>
<feature type="transmembrane region" description="Helical" evidence="16">
    <location>
        <begin position="168"/>
        <end position="187"/>
    </location>
</feature>
<keyword evidence="11 16" id="KW-0472">Membrane</keyword>
<evidence type="ECO:0000256" key="7">
    <source>
        <dbReference type="ARBA" id="ARBA00022679"/>
    </source>
</evidence>
<dbReference type="Gene3D" id="1.20.120.1760">
    <property type="match status" value="1"/>
</dbReference>
<name>A0A1N6EHR0_9RHOB</name>
<feature type="transmembrane region" description="Helical" evidence="16">
    <location>
        <begin position="143"/>
        <end position="162"/>
    </location>
</feature>
<dbReference type="GO" id="GO:0012505">
    <property type="term" value="C:endomembrane system"/>
    <property type="evidence" value="ECO:0007669"/>
    <property type="project" value="UniProtKB-SubCell"/>
</dbReference>
<dbReference type="Pfam" id="PF01066">
    <property type="entry name" value="CDP-OH_P_transf"/>
    <property type="match status" value="1"/>
</dbReference>
<evidence type="ECO:0000256" key="1">
    <source>
        <dbReference type="ARBA" id="ARBA00000287"/>
    </source>
</evidence>
<dbReference type="PROSITE" id="PS00379">
    <property type="entry name" value="CDP_ALCOHOL_P_TRANSF"/>
    <property type="match status" value="1"/>
</dbReference>
<dbReference type="EC" id="2.7.8.8" evidence="4"/>
<dbReference type="InterPro" id="IPR004533">
    <property type="entry name" value="CDP-diaglyc--ser_O-PTrfase"/>
</dbReference>
<evidence type="ECO:0000256" key="13">
    <source>
        <dbReference type="ARBA" id="ARBA00023264"/>
    </source>
</evidence>
<dbReference type="PANTHER" id="PTHR14269:SF61">
    <property type="entry name" value="CDP-DIACYLGLYCEROL--SERINE O-PHOSPHATIDYLTRANSFERASE"/>
    <property type="match status" value="1"/>
</dbReference>